<dbReference type="AlphaFoldDB" id="A0AAE0Y5L9"/>
<accession>A0AAE0Y5L9</accession>
<dbReference type="EMBL" id="JAWDGP010006875">
    <property type="protein sequence ID" value="KAK3733890.1"/>
    <property type="molecule type" value="Genomic_DNA"/>
</dbReference>
<sequence length="81" mass="9003">MDTSQLTITMRISLGENFVISFLRRVKDTPNYFVQGLSASITFLEPTQDIDMWVTRPVAGHMIRGDLSCEARVTLAAPSGQ</sequence>
<gene>
    <name evidence="1" type="ORF">RRG08_031829</name>
</gene>
<protein>
    <submittedName>
        <fullName evidence="1">Uncharacterized protein</fullName>
    </submittedName>
</protein>
<evidence type="ECO:0000313" key="2">
    <source>
        <dbReference type="Proteomes" id="UP001283361"/>
    </source>
</evidence>
<organism evidence="1 2">
    <name type="scientific">Elysia crispata</name>
    <name type="common">lettuce slug</name>
    <dbReference type="NCBI Taxonomy" id="231223"/>
    <lineage>
        <taxon>Eukaryota</taxon>
        <taxon>Metazoa</taxon>
        <taxon>Spiralia</taxon>
        <taxon>Lophotrochozoa</taxon>
        <taxon>Mollusca</taxon>
        <taxon>Gastropoda</taxon>
        <taxon>Heterobranchia</taxon>
        <taxon>Euthyneura</taxon>
        <taxon>Panpulmonata</taxon>
        <taxon>Sacoglossa</taxon>
        <taxon>Placobranchoidea</taxon>
        <taxon>Plakobranchidae</taxon>
        <taxon>Elysia</taxon>
    </lineage>
</organism>
<keyword evidence="2" id="KW-1185">Reference proteome</keyword>
<name>A0AAE0Y5L9_9GAST</name>
<dbReference type="Proteomes" id="UP001283361">
    <property type="component" value="Unassembled WGS sequence"/>
</dbReference>
<proteinExistence type="predicted"/>
<evidence type="ECO:0000313" key="1">
    <source>
        <dbReference type="EMBL" id="KAK3733890.1"/>
    </source>
</evidence>
<reference evidence="1" key="1">
    <citation type="journal article" date="2023" name="G3 (Bethesda)">
        <title>A reference genome for the long-term kleptoplast-retaining sea slug Elysia crispata morphotype clarki.</title>
        <authorList>
            <person name="Eastman K.E."/>
            <person name="Pendleton A.L."/>
            <person name="Shaikh M.A."/>
            <person name="Suttiyut T."/>
            <person name="Ogas R."/>
            <person name="Tomko P."/>
            <person name="Gavelis G."/>
            <person name="Widhalm J.R."/>
            <person name="Wisecaver J.H."/>
        </authorList>
    </citation>
    <scope>NUCLEOTIDE SEQUENCE</scope>
    <source>
        <strain evidence="1">ECLA1</strain>
    </source>
</reference>
<comment type="caution">
    <text evidence="1">The sequence shown here is derived from an EMBL/GenBank/DDBJ whole genome shotgun (WGS) entry which is preliminary data.</text>
</comment>